<name>A0AAW2L203_SESRA</name>
<proteinExistence type="predicted"/>
<evidence type="ECO:0000313" key="1">
    <source>
        <dbReference type="EMBL" id="KAL0313291.1"/>
    </source>
</evidence>
<gene>
    <name evidence="1" type="ORF">Sradi_5728400</name>
</gene>
<protein>
    <submittedName>
        <fullName evidence="1">Uncharacterized protein</fullName>
    </submittedName>
</protein>
<comment type="caution">
    <text evidence="1">The sequence shown here is derived from an EMBL/GenBank/DDBJ whole genome shotgun (WGS) entry which is preliminary data.</text>
</comment>
<reference evidence="1" key="1">
    <citation type="submission" date="2020-06" db="EMBL/GenBank/DDBJ databases">
        <authorList>
            <person name="Li T."/>
            <person name="Hu X."/>
            <person name="Zhang T."/>
            <person name="Song X."/>
            <person name="Zhang H."/>
            <person name="Dai N."/>
            <person name="Sheng W."/>
            <person name="Hou X."/>
            <person name="Wei L."/>
        </authorList>
    </citation>
    <scope>NUCLEOTIDE SEQUENCE</scope>
    <source>
        <strain evidence="1">G02</strain>
        <tissue evidence="1">Leaf</tissue>
    </source>
</reference>
<accession>A0AAW2L203</accession>
<dbReference type="AlphaFoldDB" id="A0AAW2L203"/>
<sequence>MARGSTGDCVGPLHEALCCDWPTVKAVVCIDFFMRIMLTIVFSSQTLDLPFLGVAVVRVMCRSDSKHGPQNQGRVHGHCSCPLDGVINRAKNLTFT</sequence>
<dbReference type="EMBL" id="JACGWJ010000026">
    <property type="protein sequence ID" value="KAL0313291.1"/>
    <property type="molecule type" value="Genomic_DNA"/>
</dbReference>
<reference evidence="1" key="2">
    <citation type="journal article" date="2024" name="Plant">
        <title>Genomic evolution and insights into agronomic trait innovations of Sesamum species.</title>
        <authorList>
            <person name="Miao H."/>
            <person name="Wang L."/>
            <person name="Qu L."/>
            <person name="Liu H."/>
            <person name="Sun Y."/>
            <person name="Le M."/>
            <person name="Wang Q."/>
            <person name="Wei S."/>
            <person name="Zheng Y."/>
            <person name="Lin W."/>
            <person name="Duan Y."/>
            <person name="Cao H."/>
            <person name="Xiong S."/>
            <person name="Wang X."/>
            <person name="Wei L."/>
            <person name="Li C."/>
            <person name="Ma Q."/>
            <person name="Ju M."/>
            <person name="Zhao R."/>
            <person name="Li G."/>
            <person name="Mu C."/>
            <person name="Tian Q."/>
            <person name="Mei H."/>
            <person name="Zhang T."/>
            <person name="Gao T."/>
            <person name="Zhang H."/>
        </authorList>
    </citation>
    <scope>NUCLEOTIDE SEQUENCE</scope>
    <source>
        <strain evidence="1">G02</strain>
    </source>
</reference>
<organism evidence="1">
    <name type="scientific">Sesamum radiatum</name>
    <name type="common">Black benniseed</name>
    <dbReference type="NCBI Taxonomy" id="300843"/>
    <lineage>
        <taxon>Eukaryota</taxon>
        <taxon>Viridiplantae</taxon>
        <taxon>Streptophyta</taxon>
        <taxon>Embryophyta</taxon>
        <taxon>Tracheophyta</taxon>
        <taxon>Spermatophyta</taxon>
        <taxon>Magnoliopsida</taxon>
        <taxon>eudicotyledons</taxon>
        <taxon>Gunneridae</taxon>
        <taxon>Pentapetalae</taxon>
        <taxon>asterids</taxon>
        <taxon>lamiids</taxon>
        <taxon>Lamiales</taxon>
        <taxon>Pedaliaceae</taxon>
        <taxon>Sesamum</taxon>
    </lineage>
</organism>